<dbReference type="PANTHER" id="PTHR10566">
    <property type="entry name" value="CHAPERONE-ACTIVITY OF BC1 COMPLEX CABC1 -RELATED"/>
    <property type="match status" value="1"/>
</dbReference>
<dbReference type="InterPro" id="IPR011009">
    <property type="entry name" value="Kinase-like_dom_sf"/>
</dbReference>
<dbReference type="RefSeq" id="WP_188878736.1">
    <property type="nucleotide sequence ID" value="NZ_BMPF01000001.1"/>
</dbReference>
<feature type="domain" description="Protein kinase" evidence="3">
    <location>
        <begin position="117"/>
        <end position="468"/>
    </location>
</feature>
<dbReference type="Proteomes" id="UP000628840">
    <property type="component" value="Unassembled WGS sequence"/>
</dbReference>
<dbReference type="InterPro" id="IPR004147">
    <property type="entry name" value="ABC1_dom"/>
</dbReference>
<keyword evidence="2" id="KW-0472">Membrane</keyword>
<keyword evidence="2" id="KW-0812">Transmembrane</keyword>
<evidence type="ECO:0000259" key="3">
    <source>
        <dbReference type="PROSITE" id="PS50011"/>
    </source>
</evidence>
<reference evidence="4 5" key="1">
    <citation type="journal article" date="2019" name="Int. J. Syst. Evol. Microbiol.">
        <title>The Global Catalogue of Microorganisms (GCM) 10K type strain sequencing project: providing services to taxonomists for standard genome sequencing and annotation.</title>
        <authorList>
            <consortium name="The Broad Institute Genomics Platform"/>
            <consortium name="The Broad Institute Genome Sequencing Center for Infectious Disease"/>
            <person name="Wu L."/>
            <person name="Ma J."/>
        </authorList>
    </citation>
    <scope>NUCLEOTIDE SEQUENCE [LARGE SCALE GENOMIC DNA]</scope>
    <source>
        <strain evidence="4 5">JCM 19585</strain>
    </source>
</reference>
<gene>
    <name evidence="4" type="ORF">GCM10009037_06340</name>
</gene>
<comment type="similarity">
    <text evidence="1">Belongs to the protein kinase superfamily. ADCK protein kinase family.</text>
</comment>
<feature type="transmembrane region" description="Helical" evidence="2">
    <location>
        <begin position="511"/>
        <end position="530"/>
    </location>
</feature>
<protein>
    <submittedName>
        <fullName evidence="4">Membrane protein</fullName>
    </submittedName>
</protein>
<dbReference type="SUPFAM" id="SSF56112">
    <property type="entry name" value="Protein kinase-like (PK-like)"/>
    <property type="match status" value="1"/>
</dbReference>
<evidence type="ECO:0000256" key="2">
    <source>
        <dbReference type="SAM" id="Phobius"/>
    </source>
</evidence>
<evidence type="ECO:0000256" key="1">
    <source>
        <dbReference type="ARBA" id="ARBA00009670"/>
    </source>
</evidence>
<dbReference type="GO" id="GO:0004672">
    <property type="term" value="F:protein kinase activity"/>
    <property type="evidence" value="ECO:0007669"/>
    <property type="project" value="InterPro"/>
</dbReference>
<proteinExistence type="inferred from homology"/>
<keyword evidence="2" id="KW-1133">Transmembrane helix</keyword>
<dbReference type="PROSITE" id="PS50011">
    <property type="entry name" value="PROTEIN_KINASE_DOM"/>
    <property type="match status" value="1"/>
</dbReference>
<organism evidence="4 5">
    <name type="scientific">Halarchaeum grantii</name>
    <dbReference type="NCBI Taxonomy" id="1193105"/>
    <lineage>
        <taxon>Archaea</taxon>
        <taxon>Methanobacteriati</taxon>
        <taxon>Methanobacteriota</taxon>
        <taxon>Stenosarchaea group</taxon>
        <taxon>Halobacteria</taxon>
        <taxon>Halobacteriales</taxon>
        <taxon>Halobacteriaceae</taxon>
    </lineage>
</organism>
<dbReference type="PANTHER" id="PTHR10566:SF113">
    <property type="entry name" value="PROTEIN ACTIVITY OF BC1 COMPLEX KINASE 7, CHLOROPLASTIC"/>
    <property type="match status" value="1"/>
</dbReference>
<evidence type="ECO:0000313" key="4">
    <source>
        <dbReference type="EMBL" id="GGL25460.1"/>
    </source>
</evidence>
<sequence length="549" mass="61014">MASLRAYWRFAVVAWQFLPLVWSYARDRRRFLLVGGRRSVSSERRTRRAERLLSSLLTLGPTFIKLGQLLSTRPDVLPPEYVEELSELQDQVPPAEWEAAREVLEAEVGPVGEAFDEFDTEAISGASLGQVYTARLDGERVAVKVRRPGIEPLVNADLRVVSWALPLLLFFVDDARAFSLENLAEEFDKTLREEMDYSREATMLGEIRANFADDDGVAIPDVYDSRSGERVLTMEYVEGTKISDVESLDRLGVDRHAVAETLERAYLQMIIEDGVFHADPHPGNLAVREDGTIVFYDFGMSGRVDESVQDRIVDFYVAVANQDIEAILDTLVAMGTLSPEADRATMAEVMELAIADARGESVDQYRVQQIVSKVEDTIYEFPLRLPSNLALVLRVATVVEGVCLTLDPDFDFVTVATDYLGERGYYERGAREFITETGDRLSESARASLRLAPKLERALDRVDRDDFYVRAAVEDSGGYVDALARRLVTGLLFGAGVVSTGLLYAEAATRLAAVAAGGTLVVGLLCWRSFRRRRGPSSANAPATGRDRR</sequence>
<dbReference type="InterPro" id="IPR000719">
    <property type="entry name" value="Prot_kinase_dom"/>
</dbReference>
<dbReference type="EMBL" id="BMPF01000001">
    <property type="protein sequence ID" value="GGL25460.1"/>
    <property type="molecule type" value="Genomic_DNA"/>
</dbReference>
<dbReference type="CDD" id="cd05121">
    <property type="entry name" value="ABC1_ADCK3-like"/>
    <property type="match status" value="1"/>
</dbReference>
<evidence type="ECO:0000313" key="5">
    <source>
        <dbReference type="Proteomes" id="UP000628840"/>
    </source>
</evidence>
<dbReference type="GO" id="GO:0005524">
    <property type="term" value="F:ATP binding"/>
    <property type="evidence" value="ECO:0007669"/>
    <property type="project" value="InterPro"/>
</dbReference>
<dbReference type="OrthoDB" id="8087at2157"/>
<dbReference type="Gene3D" id="1.10.510.10">
    <property type="entry name" value="Transferase(Phosphotransferase) domain 1"/>
    <property type="match status" value="1"/>
</dbReference>
<accession>A0A830ESM5</accession>
<comment type="caution">
    <text evidence="4">The sequence shown here is derived from an EMBL/GenBank/DDBJ whole genome shotgun (WGS) entry which is preliminary data.</text>
</comment>
<dbReference type="InterPro" id="IPR050154">
    <property type="entry name" value="UbiB_kinase"/>
</dbReference>
<keyword evidence="5" id="KW-1185">Reference proteome</keyword>
<dbReference type="AlphaFoldDB" id="A0A830ESM5"/>
<dbReference type="Pfam" id="PF03109">
    <property type="entry name" value="ABC1"/>
    <property type="match status" value="1"/>
</dbReference>
<name>A0A830ESM5_9EURY</name>